<dbReference type="EMBL" id="PYAX01000002">
    <property type="protein sequence ID" value="PSL57202.1"/>
    <property type="molecule type" value="Genomic_DNA"/>
</dbReference>
<dbReference type="Proteomes" id="UP000241118">
    <property type="component" value="Unassembled WGS sequence"/>
</dbReference>
<dbReference type="AlphaFoldDB" id="A0A2P8IFG7"/>
<protein>
    <recommendedName>
        <fullName evidence="3">Tetratricopeptide repeat protein</fullName>
    </recommendedName>
</protein>
<organism evidence="1 2">
    <name type="scientific">Saccharothrix carnea</name>
    <dbReference type="NCBI Taxonomy" id="1280637"/>
    <lineage>
        <taxon>Bacteria</taxon>
        <taxon>Bacillati</taxon>
        <taxon>Actinomycetota</taxon>
        <taxon>Actinomycetes</taxon>
        <taxon>Pseudonocardiales</taxon>
        <taxon>Pseudonocardiaceae</taxon>
        <taxon>Saccharothrix</taxon>
    </lineage>
</organism>
<reference evidence="1 2" key="1">
    <citation type="submission" date="2018-03" db="EMBL/GenBank/DDBJ databases">
        <title>Genomic Encyclopedia of Type Strains, Phase III (KMG-III): the genomes of soil and plant-associated and newly described type strains.</title>
        <authorList>
            <person name="Whitman W."/>
        </authorList>
    </citation>
    <scope>NUCLEOTIDE SEQUENCE [LARGE SCALE GENOMIC DNA]</scope>
    <source>
        <strain evidence="1 2">CGMCC 4.7097</strain>
    </source>
</reference>
<name>A0A2P8IFG7_SACCR</name>
<evidence type="ECO:0000313" key="2">
    <source>
        <dbReference type="Proteomes" id="UP000241118"/>
    </source>
</evidence>
<sequence length="409" mass="45925">MSDSGFSLRQRDLMLPGRTISFTEFTPRTGQVPPFEVFRLMVELLTGRDGMVLLSGPVDWRELRDRAPDVDRARWSEPVHLAHSLGPRVACVRLDDLFRAQREDFLTVDEHGTVVPPDRRARRLPAQRPLFLRFPENFPLVIGSPDAIRAVTATSPAKVYRARDTRIDYAEFHHLWHGPAPDAYFGVENLGRSEAEWDDLLLTCGIGKTFGRSHAEAVLNGDARDFVGTTLDDATRVDDEHAILLIPRPTDAQCAADISTRLPTMDRPRWLAFRAGYLCRRPEGQGVIDLLEHGDTTGWARSARNGDWSLARIQAEAQLAADDPPDRRLAEAFDLISRKALTDPPTIREDELALCFARALAPAGRDAEADALCHRVVAERAARLGADHPDTRHAATALVPHRKRRWWRT</sequence>
<gene>
    <name evidence="1" type="ORF">B0I31_102180</name>
</gene>
<proteinExistence type="predicted"/>
<dbReference type="OrthoDB" id="127785at2"/>
<evidence type="ECO:0008006" key="3">
    <source>
        <dbReference type="Google" id="ProtNLM"/>
    </source>
</evidence>
<keyword evidence="2" id="KW-1185">Reference proteome</keyword>
<evidence type="ECO:0000313" key="1">
    <source>
        <dbReference type="EMBL" id="PSL57202.1"/>
    </source>
</evidence>
<accession>A0A2P8IFG7</accession>
<comment type="caution">
    <text evidence="1">The sequence shown here is derived from an EMBL/GenBank/DDBJ whole genome shotgun (WGS) entry which is preliminary data.</text>
</comment>
<dbReference type="RefSeq" id="WP_106614186.1">
    <property type="nucleotide sequence ID" value="NZ_PYAX01000002.1"/>
</dbReference>